<accession>A0ABR1LCV9</accession>
<organism evidence="2 3">
    <name type="scientific">Phyllosticta citribraziliensis</name>
    <dbReference type="NCBI Taxonomy" id="989973"/>
    <lineage>
        <taxon>Eukaryota</taxon>
        <taxon>Fungi</taxon>
        <taxon>Dikarya</taxon>
        <taxon>Ascomycota</taxon>
        <taxon>Pezizomycotina</taxon>
        <taxon>Dothideomycetes</taxon>
        <taxon>Dothideomycetes incertae sedis</taxon>
        <taxon>Botryosphaeriales</taxon>
        <taxon>Phyllostictaceae</taxon>
        <taxon>Phyllosticta</taxon>
    </lineage>
</organism>
<comment type="caution">
    <text evidence="2">The sequence shown here is derived from an EMBL/GenBank/DDBJ whole genome shotgun (WGS) entry which is preliminary data.</text>
</comment>
<feature type="compositionally biased region" description="Polar residues" evidence="1">
    <location>
        <begin position="271"/>
        <end position="280"/>
    </location>
</feature>
<gene>
    <name evidence="2" type="ORF">J3D65DRAFT_634267</name>
</gene>
<feature type="region of interest" description="Disordered" evidence="1">
    <location>
        <begin position="361"/>
        <end position="397"/>
    </location>
</feature>
<dbReference type="GeneID" id="92034117"/>
<protein>
    <recommendedName>
        <fullName evidence="4">Gag protein</fullName>
    </recommendedName>
</protein>
<proteinExistence type="predicted"/>
<evidence type="ECO:0000313" key="2">
    <source>
        <dbReference type="EMBL" id="KAK7533078.1"/>
    </source>
</evidence>
<dbReference type="RefSeq" id="XP_066652471.1">
    <property type="nucleotide sequence ID" value="XM_066801211.1"/>
</dbReference>
<keyword evidence="3" id="KW-1185">Reference proteome</keyword>
<evidence type="ECO:0000313" key="3">
    <source>
        <dbReference type="Proteomes" id="UP001360953"/>
    </source>
</evidence>
<name>A0ABR1LCV9_9PEZI</name>
<evidence type="ECO:0000256" key="1">
    <source>
        <dbReference type="SAM" id="MobiDB-lite"/>
    </source>
</evidence>
<feature type="region of interest" description="Disordered" evidence="1">
    <location>
        <begin position="259"/>
        <end position="292"/>
    </location>
</feature>
<dbReference type="Proteomes" id="UP001360953">
    <property type="component" value="Unassembled WGS sequence"/>
</dbReference>
<reference evidence="2 3" key="1">
    <citation type="submission" date="2024-04" db="EMBL/GenBank/DDBJ databases">
        <title>Phyllosticta paracitricarpa is synonymous to the EU quarantine fungus P. citricarpa based on phylogenomic analyses.</title>
        <authorList>
            <consortium name="Lawrence Berkeley National Laboratory"/>
            <person name="Van ingen-buijs V.A."/>
            <person name="Van westerhoven A.C."/>
            <person name="Haridas S."/>
            <person name="Skiadas P."/>
            <person name="Martin F."/>
            <person name="Groenewald J.Z."/>
            <person name="Crous P.W."/>
            <person name="Seidl M.F."/>
        </authorList>
    </citation>
    <scope>NUCLEOTIDE SEQUENCE [LARGE SCALE GENOMIC DNA]</scope>
    <source>
        <strain evidence="2 3">CPC 17464</strain>
    </source>
</reference>
<feature type="compositionally biased region" description="Low complexity" evidence="1">
    <location>
        <begin position="259"/>
        <end position="270"/>
    </location>
</feature>
<evidence type="ECO:0008006" key="4">
    <source>
        <dbReference type="Google" id="ProtNLM"/>
    </source>
</evidence>
<sequence length="397" mass="44919">MDARRVDFVLSQPSDWDVWIFVIKTRALSQGIWNLIDPSEKSKPQEPGEPTAPSFMDDLRAGRLQLSSKQDELELQLRMAQMAVYTKDLEERHALRGKINAMAEFIIDRVSLDMLCWLAYTVDEPRHHPWDILRLLQQKVAPTALERERDIRLKIKELEAQPPSTKTLCEHLETWDRTIARAAKHGVRVDGNELASVFLGCIARVNEAWAAEQMESLIIDGEDTTARSLIDKFRSDRKVKGMFAARGPPPPPHLLISNGAANASNGSESSFPSTTLQTPDAETRYKPPQHHHPMPWRPLCPCGKYEYFPDCAYFNRAARPPGWVPNPVTQEKVATYLTDPANADRVEKSLDRWRKIQAKFNPGWRGLGDGDDGGGGGDEYDARSDSAPLWRRNDSGW</sequence>
<dbReference type="EMBL" id="JBBPEH010000010">
    <property type="protein sequence ID" value="KAK7533078.1"/>
    <property type="molecule type" value="Genomic_DNA"/>
</dbReference>